<dbReference type="EMBL" id="JAODAN010000004">
    <property type="protein sequence ID" value="KAK1924789.1"/>
    <property type="molecule type" value="Genomic_DNA"/>
</dbReference>
<feature type="compositionally biased region" description="Basic and acidic residues" evidence="1">
    <location>
        <begin position="28"/>
        <end position="41"/>
    </location>
</feature>
<dbReference type="AlphaFoldDB" id="A0AAD9L6X9"/>
<evidence type="ECO:0000313" key="2">
    <source>
        <dbReference type="EMBL" id="KAK1924789.1"/>
    </source>
</evidence>
<keyword evidence="3" id="KW-1185">Reference proteome</keyword>
<evidence type="ECO:0000313" key="3">
    <source>
        <dbReference type="Proteomes" id="UP001182556"/>
    </source>
</evidence>
<dbReference type="Proteomes" id="UP001182556">
    <property type="component" value="Unassembled WGS sequence"/>
</dbReference>
<name>A0AAD9L6X9_PAPLA</name>
<sequence length="133" mass="14587">MSLNRLRLALPPLRTGMRSLNSTTSSIHDNDPNRLAKEKARNLSGEQDSSAPHKEHAPGWNEHLASESEANVKADQAGPRGKPGRDLQEQTIKQTHEHHHTEAGHKGAEAHVEKPASRTGSEEAVKADRGEHH</sequence>
<accession>A0AAD9L6X9</accession>
<reference evidence="2" key="1">
    <citation type="submission" date="2023-02" db="EMBL/GenBank/DDBJ databases">
        <title>Identification and recombinant expression of a fungal hydrolase from Papiliotrema laurentii that hydrolyzes apple cutin and clears colloidal polyester polyurethane.</title>
        <authorList>
            <consortium name="DOE Joint Genome Institute"/>
            <person name="Roman V.A."/>
            <person name="Bojanowski C."/>
            <person name="Crable B.R."/>
            <person name="Wagner D.N."/>
            <person name="Hung C.S."/>
            <person name="Nadeau L.J."/>
            <person name="Schratz L."/>
            <person name="Haridas S."/>
            <person name="Pangilinan J."/>
            <person name="Lipzen A."/>
            <person name="Na H."/>
            <person name="Yan M."/>
            <person name="Ng V."/>
            <person name="Grigoriev I.V."/>
            <person name="Spatafora J.W."/>
            <person name="Barlow D."/>
            <person name="Biffinger J."/>
            <person name="Kelley-Loughnane N."/>
            <person name="Varaljay V.A."/>
            <person name="Crookes-Goodson W.J."/>
        </authorList>
    </citation>
    <scope>NUCLEOTIDE SEQUENCE</scope>
    <source>
        <strain evidence="2">5307AH</strain>
    </source>
</reference>
<feature type="compositionally biased region" description="Low complexity" evidence="1">
    <location>
        <begin position="1"/>
        <end position="14"/>
    </location>
</feature>
<feature type="region of interest" description="Disordered" evidence="1">
    <location>
        <begin position="1"/>
        <end position="133"/>
    </location>
</feature>
<organism evidence="2 3">
    <name type="scientific">Papiliotrema laurentii</name>
    <name type="common">Cryptococcus laurentii</name>
    <dbReference type="NCBI Taxonomy" id="5418"/>
    <lineage>
        <taxon>Eukaryota</taxon>
        <taxon>Fungi</taxon>
        <taxon>Dikarya</taxon>
        <taxon>Basidiomycota</taxon>
        <taxon>Agaricomycotina</taxon>
        <taxon>Tremellomycetes</taxon>
        <taxon>Tremellales</taxon>
        <taxon>Rhynchogastremaceae</taxon>
        <taxon>Papiliotrema</taxon>
    </lineage>
</organism>
<comment type="caution">
    <text evidence="2">The sequence shown here is derived from an EMBL/GenBank/DDBJ whole genome shotgun (WGS) entry which is preliminary data.</text>
</comment>
<protein>
    <submittedName>
        <fullName evidence="2">Uncharacterized protein</fullName>
    </submittedName>
</protein>
<proteinExistence type="predicted"/>
<feature type="compositionally biased region" description="Polar residues" evidence="1">
    <location>
        <begin position="18"/>
        <end position="27"/>
    </location>
</feature>
<feature type="compositionally biased region" description="Basic and acidic residues" evidence="1">
    <location>
        <begin position="99"/>
        <end position="133"/>
    </location>
</feature>
<gene>
    <name evidence="2" type="ORF">DB88DRAFT_486874</name>
</gene>
<evidence type="ECO:0000256" key="1">
    <source>
        <dbReference type="SAM" id="MobiDB-lite"/>
    </source>
</evidence>